<dbReference type="AlphaFoldDB" id="A0A7R9FY29"/>
<reference evidence="1" key="1">
    <citation type="submission" date="2020-11" db="EMBL/GenBank/DDBJ databases">
        <authorList>
            <person name="Tran Van P."/>
        </authorList>
    </citation>
    <scope>NUCLEOTIDE SEQUENCE</scope>
</reference>
<protein>
    <submittedName>
        <fullName evidence="1">Uncharacterized protein</fullName>
    </submittedName>
</protein>
<accession>A0A7R9FY29</accession>
<organism evidence="1">
    <name type="scientific">Timema shepardi</name>
    <name type="common">Walking stick</name>
    <dbReference type="NCBI Taxonomy" id="629360"/>
    <lineage>
        <taxon>Eukaryota</taxon>
        <taxon>Metazoa</taxon>
        <taxon>Ecdysozoa</taxon>
        <taxon>Arthropoda</taxon>
        <taxon>Hexapoda</taxon>
        <taxon>Insecta</taxon>
        <taxon>Pterygota</taxon>
        <taxon>Neoptera</taxon>
        <taxon>Polyneoptera</taxon>
        <taxon>Phasmatodea</taxon>
        <taxon>Timematodea</taxon>
        <taxon>Timematoidea</taxon>
        <taxon>Timematidae</taxon>
        <taxon>Timema</taxon>
    </lineage>
</organism>
<evidence type="ECO:0000313" key="1">
    <source>
        <dbReference type="EMBL" id="CAD7259543.1"/>
    </source>
</evidence>
<sequence>MSIRFDSLFTMERWRKEFHFRVINNIVTHFGGHVLYRMSDSAAIKSADKYCPNPIVWPKYYVLNSCLLQYGPSWAMVFIEKNDVSSAQQGHRPFLGRRWPPRSVRRSAVLVREPTSISLSSATKTCPVRKGSQTCPPVILDQLANRMDFAVPVGLVYRVGVGSDLSLNAFANLFQSVHLRSRFLGGSVKDTARPRFTRTGMQFESNPDRDFSTNRRLIPLHYIDTTFFLATPLAFQSVTVSSFITGGPLFGCVAMEDQVEDDIIHDQVATVAGTLEMNPHLREGRVENHLGETTPSSPDRDSNLDLPVLSSRAQHDKRVSQLRHRGGSLLTRISAWCRPTYKSSLLTTISRMKRSSKHATNCAAPDVPMKKASNALIGQYGLPFAYADIINIFSKHNESCNAGLTTLLFLDQDPKDRWLGRMIRYNGFIGLNIAVCLSRINKTVLRCDAWFEMNYLPKLLVRYPWVTASSVVSEAVKNTASYYPFGLYALSTNYDNGLGIGKVELEEVNPHLRGGRVEKHLGKATPSSPDRYSNLNLPVLSSRAQHD</sequence>
<dbReference type="EMBL" id="OC001266">
    <property type="protein sequence ID" value="CAD7259543.1"/>
    <property type="molecule type" value="Genomic_DNA"/>
</dbReference>
<name>A0A7R9FY29_TIMSH</name>
<proteinExistence type="predicted"/>
<gene>
    <name evidence="1" type="ORF">TSIB3V08_LOCUS3747</name>
</gene>